<evidence type="ECO:0000256" key="6">
    <source>
        <dbReference type="ARBA" id="ARBA00022840"/>
    </source>
</evidence>
<keyword evidence="7 12" id="KW-0694">RNA-binding</keyword>
<comment type="catalytic activity">
    <reaction evidence="12">
        <text>cytidine(34) in elongator tRNA(Met) + acetyl-CoA + ATP + H2O = N(4)-acetylcytidine(34) in elongator tRNA(Met) + ADP + phosphate + CoA + H(+)</text>
        <dbReference type="Rhea" id="RHEA:43788"/>
        <dbReference type="Rhea" id="RHEA-COMP:10693"/>
        <dbReference type="Rhea" id="RHEA-COMP:10694"/>
        <dbReference type="ChEBI" id="CHEBI:15377"/>
        <dbReference type="ChEBI" id="CHEBI:15378"/>
        <dbReference type="ChEBI" id="CHEBI:30616"/>
        <dbReference type="ChEBI" id="CHEBI:43474"/>
        <dbReference type="ChEBI" id="CHEBI:57287"/>
        <dbReference type="ChEBI" id="CHEBI:57288"/>
        <dbReference type="ChEBI" id="CHEBI:74900"/>
        <dbReference type="ChEBI" id="CHEBI:82748"/>
        <dbReference type="ChEBI" id="CHEBI:456216"/>
        <dbReference type="EC" id="2.3.1.193"/>
    </reaction>
</comment>
<evidence type="ECO:0000256" key="3">
    <source>
        <dbReference type="ARBA" id="ARBA00022679"/>
    </source>
</evidence>
<evidence type="ECO:0000256" key="12">
    <source>
        <dbReference type="HAMAP-Rule" id="MF_01886"/>
    </source>
</evidence>
<comment type="function">
    <text evidence="12">Catalyzes the formation of N(4)-acetylcytidine (ac(4)C) at the wobble position of tRNA(Met), by using acetyl-CoA as an acetyl donor and ATP (or GTP).</text>
</comment>
<gene>
    <name evidence="12" type="primary">tmcA</name>
    <name evidence="16" type="ORF">SAMN05216226_10670</name>
</gene>
<evidence type="ECO:0000256" key="8">
    <source>
        <dbReference type="ARBA" id="ARBA00023315"/>
    </source>
</evidence>
<evidence type="ECO:0000259" key="15">
    <source>
        <dbReference type="Pfam" id="PF13718"/>
    </source>
</evidence>
<evidence type="ECO:0000256" key="11">
    <source>
        <dbReference type="ARBA" id="ARBA00049914"/>
    </source>
</evidence>
<dbReference type="InterPro" id="IPR027417">
    <property type="entry name" value="P-loop_NTPase"/>
</dbReference>
<dbReference type="InterPro" id="IPR032672">
    <property type="entry name" value="TmcA/NAT10/Kre33"/>
</dbReference>
<dbReference type="Gene3D" id="3.40.630.30">
    <property type="match status" value="1"/>
</dbReference>
<dbReference type="InterPro" id="IPR007807">
    <property type="entry name" value="TcmA/NAT10_helicase"/>
</dbReference>
<dbReference type="Pfam" id="PF08351">
    <property type="entry name" value="TmcA_N"/>
    <property type="match status" value="1"/>
</dbReference>
<evidence type="ECO:0000256" key="10">
    <source>
        <dbReference type="ARBA" id="ARBA00049889"/>
    </source>
</evidence>
<dbReference type="GO" id="GO:0051392">
    <property type="term" value="F:tRNA cytidine N4-acetyltransferase activity"/>
    <property type="evidence" value="ECO:0007669"/>
    <property type="project" value="UniProtKB-UniRule"/>
</dbReference>
<dbReference type="InterPro" id="IPR013562">
    <property type="entry name" value="TmcA/NAT10_N"/>
</dbReference>
<dbReference type="InterPro" id="IPR053477">
    <property type="entry name" value="tRNA_Cytidine_AcTrnsfr"/>
</dbReference>
<dbReference type="GO" id="GO:0005524">
    <property type="term" value="F:ATP binding"/>
    <property type="evidence" value="ECO:0007669"/>
    <property type="project" value="UniProtKB-UniRule"/>
</dbReference>
<evidence type="ECO:0000256" key="9">
    <source>
        <dbReference type="ARBA" id="ARBA00049883"/>
    </source>
</evidence>
<evidence type="ECO:0000256" key="4">
    <source>
        <dbReference type="ARBA" id="ARBA00022694"/>
    </source>
</evidence>
<dbReference type="Pfam" id="PF05127">
    <property type="entry name" value="NAT10_TcmA_helicase"/>
    <property type="match status" value="1"/>
</dbReference>
<evidence type="ECO:0000259" key="13">
    <source>
        <dbReference type="Pfam" id="PF05127"/>
    </source>
</evidence>
<dbReference type="GO" id="GO:1904812">
    <property type="term" value="P:rRNA acetylation involved in maturation of SSU-rRNA"/>
    <property type="evidence" value="ECO:0007669"/>
    <property type="project" value="TreeGrafter"/>
</dbReference>
<dbReference type="Pfam" id="PF13718">
    <property type="entry name" value="GNAT_acetyltr_2"/>
    <property type="match status" value="1"/>
</dbReference>
<comment type="caution">
    <text evidence="12">Lacks conserved residue(s) required for the propagation of feature annotation.</text>
</comment>
<dbReference type="GO" id="GO:0005737">
    <property type="term" value="C:cytoplasm"/>
    <property type="evidence" value="ECO:0007669"/>
    <property type="project" value="UniProtKB-SubCell"/>
</dbReference>
<sequence>MGLLRGDTTVIDQVRALLAQAREDDQRRLLVLSGRPANTRELAAEILDGVDLPLGETSYVGPADSLQCETLGYNRAADLLGTTRSAVVLDCHERCEPNHIGQLVGTVDGGGLFVLLTPPLDTWSERRDDFDETLAVPPFETADVTGWFRKRLAGTLDTHRGVAVVDADTRTVERNGLVEYGPPARRQGSDSSADHSFPGEAYDRCITADQRAALDSLEALCDTGEAVVVEANRGRGKSAIAGFAAASLAHAGHDIVVTGPQYRNVATLIEHAQGLLAELESLDGARPDDNPRVLDSHGTVRYVPVEDLDSLDSPDCLIVDEAAALPVRRLESTLAVPSVAYITTTHGYEGTGRGFAVRFRERLRDGQHDVTEVGLSTPVRHAPGDPVEVWSFRALALDAHPPVSGVLAGASPESVTFRRLSSEQLCADETLLREVFGLLVFAHYRTEPNDLMRLLDAPNVSVHGLFQDGHPVSVALLSQEGGLSPDTCKRVYEGERIRGNMIPDVLTSQLRDRSAGETLGYRVMRIATHGDVRSVGFGSRLLDELAREYSDADWLGVGYGATADLVAFWRQNDFAPVHLSTTRNRRSGEHSVIMLRPLSPAGEELLSTHTEWFLERLPETLPDALADADTDVVRAVCRAVETTPTVEVSEFGRRHLVSVASGPGIFETAPGPVRSLALAALVDGPESSLLAREERLLVGRCLQLRPAETVAANLDYDAASTCNRALGGVVETLLGEYDLDDAESN</sequence>
<dbReference type="Gene3D" id="3.40.50.300">
    <property type="entry name" value="P-loop containing nucleotide triphosphate hydrolases"/>
    <property type="match status" value="1"/>
</dbReference>
<reference evidence="16 17" key="1">
    <citation type="submission" date="2016-10" db="EMBL/GenBank/DDBJ databases">
        <authorList>
            <person name="de Groot N.N."/>
        </authorList>
    </citation>
    <scope>NUCLEOTIDE SEQUENCE [LARGE SCALE GENOMIC DNA]</scope>
    <source>
        <strain evidence="16 17">IBRC-M10015</strain>
    </source>
</reference>
<name>A0A1G8V8S8_9EURY</name>
<comment type="catalytic activity">
    <reaction evidence="9">
        <text>a cytidine in tRNA + acetyl-CoA + ATP + H2O = an N(4)-acetylcytidine in tRNA + ADP + phosphate + CoA + H(+)</text>
        <dbReference type="Rhea" id="RHEA:53876"/>
        <dbReference type="Rhea" id="RHEA-COMP:13670"/>
        <dbReference type="Rhea" id="RHEA-COMP:13671"/>
        <dbReference type="ChEBI" id="CHEBI:15377"/>
        <dbReference type="ChEBI" id="CHEBI:15378"/>
        <dbReference type="ChEBI" id="CHEBI:30616"/>
        <dbReference type="ChEBI" id="CHEBI:43474"/>
        <dbReference type="ChEBI" id="CHEBI:57287"/>
        <dbReference type="ChEBI" id="CHEBI:57288"/>
        <dbReference type="ChEBI" id="CHEBI:74900"/>
        <dbReference type="ChEBI" id="CHEBI:82748"/>
        <dbReference type="ChEBI" id="CHEBI:456216"/>
    </reaction>
</comment>
<dbReference type="Gene3D" id="3.40.50.11040">
    <property type="match status" value="1"/>
</dbReference>
<keyword evidence="2 12" id="KW-0820">tRNA-binding</keyword>
<evidence type="ECO:0000259" key="14">
    <source>
        <dbReference type="Pfam" id="PF08351"/>
    </source>
</evidence>
<feature type="domain" description="TmcA/NAT10 N-terminal" evidence="14">
    <location>
        <begin position="9"/>
        <end position="166"/>
    </location>
</feature>
<comment type="similarity">
    <text evidence="12">Belongs to the TmcA family.</text>
</comment>
<keyword evidence="8 12" id="KW-0012">Acyltransferase</keyword>
<keyword evidence="5 12" id="KW-0547">Nucleotide-binding</keyword>
<dbReference type="EMBL" id="FNFC01000006">
    <property type="protein sequence ID" value="SDJ62488.1"/>
    <property type="molecule type" value="Genomic_DNA"/>
</dbReference>
<organism evidence="16 17">
    <name type="scientific">Halovenus aranensis</name>
    <dbReference type="NCBI Taxonomy" id="890420"/>
    <lineage>
        <taxon>Archaea</taxon>
        <taxon>Methanobacteriati</taxon>
        <taxon>Methanobacteriota</taxon>
        <taxon>Stenosarchaea group</taxon>
        <taxon>Halobacteria</taxon>
        <taxon>Halobacteriales</taxon>
        <taxon>Haloarculaceae</taxon>
        <taxon>Halovenus</taxon>
    </lineage>
</organism>
<dbReference type="PANTHER" id="PTHR10925">
    <property type="entry name" value="N-ACETYLTRANSFERASE 10"/>
    <property type="match status" value="1"/>
</dbReference>
<evidence type="ECO:0000256" key="5">
    <source>
        <dbReference type="ARBA" id="ARBA00022741"/>
    </source>
</evidence>
<feature type="binding site" evidence="12">
    <location>
        <begin position="526"/>
        <end position="528"/>
    </location>
    <ligand>
        <name>acetyl-CoA</name>
        <dbReference type="ChEBI" id="CHEBI:57288"/>
    </ligand>
</feature>
<dbReference type="PANTHER" id="PTHR10925:SF5">
    <property type="entry name" value="RNA CYTIDINE ACETYLTRANSFERASE"/>
    <property type="match status" value="1"/>
</dbReference>
<evidence type="ECO:0000256" key="1">
    <source>
        <dbReference type="ARBA" id="ARBA00022490"/>
    </source>
</evidence>
<dbReference type="AlphaFoldDB" id="A0A1G8V8S8"/>
<dbReference type="NCBIfam" id="NF041296">
    <property type="entry name" value="RNAactase_tcmA_Halo"/>
    <property type="match status" value="1"/>
</dbReference>
<keyword evidence="17" id="KW-1185">Reference proteome</keyword>
<dbReference type="GO" id="GO:0051391">
    <property type="term" value="P:tRNA acetylation"/>
    <property type="evidence" value="ECO:0007669"/>
    <property type="project" value="UniProtKB-UniRule"/>
</dbReference>
<proteinExistence type="inferred from homology"/>
<keyword evidence="1 12" id="KW-0963">Cytoplasm</keyword>
<comment type="catalytic activity">
    <reaction evidence="11">
        <text>a cytidine in mRNA + acetyl-CoA + ATP + H2O = an N(4)-acetylcytidine in mRNA + ADP + phosphate + CoA + H(+)</text>
        <dbReference type="Rhea" id="RHEA:58480"/>
        <dbReference type="Rhea" id="RHEA-COMP:15145"/>
        <dbReference type="Rhea" id="RHEA-COMP:15146"/>
        <dbReference type="ChEBI" id="CHEBI:15377"/>
        <dbReference type="ChEBI" id="CHEBI:15378"/>
        <dbReference type="ChEBI" id="CHEBI:30616"/>
        <dbReference type="ChEBI" id="CHEBI:43474"/>
        <dbReference type="ChEBI" id="CHEBI:57287"/>
        <dbReference type="ChEBI" id="CHEBI:57288"/>
        <dbReference type="ChEBI" id="CHEBI:74900"/>
        <dbReference type="ChEBI" id="CHEBI:82748"/>
        <dbReference type="ChEBI" id="CHEBI:456216"/>
    </reaction>
</comment>
<dbReference type="HAMAP" id="MF_01886">
    <property type="entry name" value="tRNA_acetyltr_TmcA"/>
    <property type="match status" value="1"/>
</dbReference>
<dbReference type="GO" id="GO:0002101">
    <property type="term" value="P:tRNA wobble cytosine modification"/>
    <property type="evidence" value="ECO:0007669"/>
    <property type="project" value="UniProtKB-UniRule"/>
</dbReference>
<dbReference type="EC" id="2.3.1.193" evidence="12"/>
<dbReference type="InterPro" id="IPR024914">
    <property type="entry name" value="tRNA_acetyltr_TmcA"/>
</dbReference>
<keyword evidence="4 12" id="KW-0819">tRNA processing</keyword>
<feature type="domain" description="TcmA/NAT10 helicase" evidence="13">
    <location>
        <begin position="228"/>
        <end position="398"/>
    </location>
</feature>
<comment type="catalytic activity">
    <reaction evidence="10">
        <text>a cytidine in RNA + acetyl-CoA + ATP + H2O = an N(4)-acetylcytidine in RNA + ADP + phosphate + CoA + H(+)</text>
        <dbReference type="Rhea" id="RHEA:82211"/>
        <dbReference type="Rhea" id="RHEA-COMP:15704"/>
        <dbReference type="Rhea" id="RHEA-COMP:19834"/>
        <dbReference type="ChEBI" id="CHEBI:15377"/>
        <dbReference type="ChEBI" id="CHEBI:15378"/>
        <dbReference type="ChEBI" id="CHEBI:30616"/>
        <dbReference type="ChEBI" id="CHEBI:43474"/>
        <dbReference type="ChEBI" id="CHEBI:57287"/>
        <dbReference type="ChEBI" id="CHEBI:57288"/>
        <dbReference type="ChEBI" id="CHEBI:74900"/>
        <dbReference type="ChEBI" id="CHEBI:82748"/>
        <dbReference type="ChEBI" id="CHEBI:456216"/>
    </reaction>
</comment>
<dbReference type="Proteomes" id="UP000198856">
    <property type="component" value="Unassembled WGS sequence"/>
</dbReference>
<evidence type="ECO:0000313" key="17">
    <source>
        <dbReference type="Proteomes" id="UP000198856"/>
    </source>
</evidence>
<dbReference type="GO" id="GO:0000049">
    <property type="term" value="F:tRNA binding"/>
    <property type="evidence" value="ECO:0007669"/>
    <property type="project" value="UniProtKB-UniRule"/>
</dbReference>
<dbReference type="SUPFAM" id="SSF55729">
    <property type="entry name" value="Acyl-CoA N-acyltransferases (Nat)"/>
    <property type="match status" value="1"/>
</dbReference>
<dbReference type="GO" id="GO:0106162">
    <property type="term" value="F:mRNA N-acetyltransferase activity"/>
    <property type="evidence" value="ECO:0007669"/>
    <property type="project" value="RHEA"/>
</dbReference>
<comment type="subcellular location">
    <subcellularLocation>
        <location evidence="12">Cytoplasm</location>
    </subcellularLocation>
</comment>
<keyword evidence="6 12" id="KW-0067">ATP-binding</keyword>
<dbReference type="InterPro" id="IPR000182">
    <property type="entry name" value="GNAT_dom"/>
</dbReference>
<dbReference type="SUPFAM" id="SSF52540">
    <property type="entry name" value="P-loop containing nucleoside triphosphate hydrolases"/>
    <property type="match status" value="1"/>
</dbReference>
<keyword evidence="3 12" id="KW-0808">Transferase</keyword>
<evidence type="ECO:0000256" key="7">
    <source>
        <dbReference type="ARBA" id="ARBA00022884"/>
    </source>
</evidence>
<accession>A0A1G8V8S8</accession>
<feature type="binding site" evidence="12">
    <location>
        <position position="210"/>
    </location>
    <ligand>
        <name>ATP</name>
        <dbReference type="ChEBI" id="CHEBI:30616"/>
    </ligand>
</feature>
<feature type="binding site" evidence="12">
    <location>
        <position position="380"/>
    </location>
    <ligand>
        <name>ATP</name>
        <dbReference type="ChEBI" id="CHEBI:30616"/>
    </ligand>
</feature>
<dbReference type="InterPro" id="IPR016181">
    <property type="entry name" value="Acyl_CoA_acyltransferase"/>
</dbReference>
<protein>
    <recommendedName>
        <fullName evidence="12">tRNA(Met) cytidine acetyltransferase TmcA</fullName>
        <ecNumber evidence="12">2.3.1.193</ecNumber>
    </recommendedName>
</protein>
<dbReference type="GO" id="GO:1990883">
    <property type="term" value="F:18S rRNA cytidine N-acetyltransferase activity"/>
    <property type="evidence" value="ECO:0007669"/>
    <property type="project" value="TreeGrafter"/>
</dbReference>
<feature type="domain" description="N-acetyltransferase" evidence="15">
    <location>
        <begin position="435"/>
        <end position="549"/>
    </location>
</feature>
<dbReference type="STRING" id="890420.SAMN05216226_10670"/>
<evidence type="ECO:0000313" key="16">
    <source>
        <dbReference type="EMBL" id="SDJ62488.1"/>
    </source>
</evidence>
<evidence type="ECO:0000256" key="2">
    <source>
        <dbReference type="ARBA" id="ARBA00022555"/>
    </source>
</evidence>